<gene>
    <name evidence="3" type="ORF">LTR97_007706</name>
</gene>
<protein>
    <recommendedName>
        <fullName evidence="2">EthD domain-containing protein</fullName>
    </recommendedName>
</protein>
<comment type="similarity">
    <text evidence="1">Belongs to the tpcK family.</text>
</comment>
<organism evidence="3 4">
    <name type="scientific">Elasticomyces elasticus</name>
    <dbReference type="NCBI Taxonomy" id="574655"/>
    <lineage>
        <taxon>Eukaryota</taxon>
        <taxon>Fungi</taxon>
        <taxon>Dikarya</taxon>
        <taxon>Ascomycota</taxon>
        <taxon>Pezizomycotina</taxon>
        <taxon>Dothideomycetes</taxon>
        <taxon>Dothideomycetidae</taxon>
        <taxon>Mycosphaerellales</taxon>
        <taxon>Teratosphaeriaceae</taxon>
        <taxon>Elasticomyces</taxon>
    </lineage>
</organism>
<evidence type="ECO:0000313" key="4">
    <source>
        <dbReference type="Proteomes" id="UP001310594"/>
    </source>
</evidence>
<dbReference type="GO" id="GO:0016491">
    <property type="term" value="F:oxidoreductase activity"/>
    <property type="evidence" value="ECO:0007669"/>
    <property type="project" value="InterPro"/>
</dbReference>
<dbReference type="AlphaFoldDB" id="A0AAN7ZTH4"/>
<name>A0AAN7ZTH4_9PEZI</name>
<comment type="caution">
    <text evidence="3">The sequence shown here is derived from an EMBL/GenBank/DDBJ whole genome shotgun (WGS) entry which is preliminary data.</text>
</comment>
<feature type="domain" description="EthD" evidence="2">
    <location>
        <begin position="12"/>
        <end position="109"/>
    </location>
</feature>
<sequence length="124" mass="13999">MVFQTMVMAHRKPGVSHEQFKKRYEQHMQMVAELCGDATPSSHTRFYPVHGADDQPVLMAGNNEPASYSVVVLMEFEHKVAFEKFCGALATEDSTARIEADEAGFWDRSGMKVFEVEAHRSWGS</sequence>
<evidence type="ECO:0000256" key="1">
    <source>
        <dbReference type="ARBA" id="ARBA00005986"/>
    </source>
</evidence>
<proteinExistence type="inferred from homology"/>
<dbReference type="EMBL" id="JAVRQU010000011">
    <property type="protein sequence ID" value="KAK5697568.1"/>
    <property type="molecule type" value="Genomic_DNA"/>
</dbReference>
<dbReference type="Pfam" id="PF07110">
    <property type="entry name" value="EthD"/>
    <property type="match status" value="1"/>
</dbReference>
<dbReference type="Gene3D" id="3.30.70.100">
    <property type="match status" value="1"/>
</dbReference>
<reference evidence="3" key="1">
    <citation type="submission" date="2023-08" db="EMBL/GenBank/DDBJ databases">
        <title>Black Yeasts Isolated from many extreme environments.</title>
        <authorList>
            <person name="Coleine C."/>
            <person name="Stajich J.E."/>
            <person name="Selbmann L."/>
        </authorList>
    </citation>
    <scope>NUCLEOTIDE SEQUENCE</scope>
    <source>
        <strain evidence="3">CCFEE 5810</strain>
    </source>
</reference>
<dbReference type="Proteomes" id="UP001310594">
    <property type="component" value="Unassembled WGS sequence"/>
</dbReference>
<evidence type="ECO:0000259" key="2">
    <source>
        <dbReference type="Pfam" id="PF07110"/>
    </source>
</evidence>
<dbReference type="InterPro" id="IPR011008">
    <property type="entry name" value="Dimeric_a/b-barrel"/>
</dbReference>
<dbReference type="SUPFAM" id="SSF54909">
    <property type="entry name" value="Dimeric alpha+beta barrel"/>
    <property type="match status" value="1"/>
</dbReference>
<dbReference type="InterPro" id="IPR009799">
    <property type="entry name" value="EthD_dom"/>
</dbReference>
<evidence type="ECO:0000313" key="3">
    <source>
        <dbReference type="EMBL" id="KAK5697568.1"/>
    </source>
</evidence>
<accession>A0AAN7ZTH4</accession>